<gene>
    <name evidence="7" type="ORF">SOO65_10400</name>
</gene>
<keyword evidence="2 5" id="KW-0812">Transmembrane</keyword>
<dbReference type="PANTHER" id="PTHR11814">
    <property type="entry name" value="SULFATE TRANSPORTER"/>
    <property type="match status" value="1"/>
</dbReference>
<evidence type="ECO:0000313" key="7">
    <source>
        <dbReference type="EMBL" id="WPU67164.1"/>
    </source>
</evidence>
<evidence type="ECO:0000256" key="1">
    <source>
        <dbReference type="ARBA" id="ARBA00004141"/>
    </source>
</evidence>
<feature type="transmembrane region" description="Helical" evidence="5">
    <location>
        <begin position="312"/>
        <end position="344"/>
    </location>
</feature>
<dbReference type="AlphaFoldDB" id="A0AAX4HVX8"/>
<dbReference type="InterPro" id="IPR001902">
    <property type="entry name" value="SLC26A/SulP_fam"/>
</dbReference>
<feature type="transmembrane region" description="Helical" evidence="5">
    <location>
        <begin position="106"/>
        <end position="126"/>
    </location>
</feature>
<feature type="transmembrane region" description="Helical" evidence="5">
    <location>
        <begin position="146"/>
        <end position="174"/>
    </location>
</feature>
<dbReference type="RefSeq" id="WP_321400086.1">
    <property type="nucleotide sequence ID" value="NZ_CP139487.1"/>
</dbReference>
<evidence type="ECO:0000313" key="8">
    <source>
        <dbReference type="Proteomes" id="UP001324634"/>
    </source>
</evidence>
<accession>A0AAX4HVX8</accession>
<dbReference type="EMBL" id="CP139487">
    <property type="protein sequence ID" value="WPU67164.1"/>
    <property type="molecule type" value="Genomic_DNA"/>
</dbReference>
<feature type="transmembrane region" description="Helical" evidence="5">
    <location>
        <begin position="365"/>
        <end position="394"/>
    </location>
</feature>
<dbReference type="Pfam" id="PF00916">
    <property type="entry name" value="Sulfate_transp"/>
    <property type="match status" value="1"/>
</dbReference>
<dbReference type="InterPro" id="IPR011547">
    <property type="entry name" value="SLC26A/SulP_dom"/>
</dbReference>
<feature type="domain" description="SLC26A/SulP transporter" evidence="6">
    <location>
        <begin position="7"/>
        <end position="368"/>
    </location>
</feature>
<dbReference type="GO" id="GO:0055085">
    <property type="term" value="P:transmembrane transport"/>
    <property type="evidence" value="ECO:0007669"/>
    <property type="project" value="InterPro"/>
</dbReference>
<dbReference type="KEGG" id="psti:SOO65_10400"/>
<evidence type="ECO:0000256" key="2">
    <source>
        <dbReference type="ARBA" id="ARBA00022692"/>
    </source>
</evidence>
<evidence type="ECO:0000256" key="3">
    <source>
        <dbReference type="ARBA" id="ARBA00022989"/>
    </source>
</evidence>
<proteinExistence type="predicted"/>
<dbReference type="GO" id="GO:0016020">
    <property type="term" value="C:membrane"/>
    <property type="evidence" value="ECO:0007669"/>
    <property type="project" value="UniProtKB-SubCell"/>
</dbReference>
<name>A0AAX4HVX8_9BACT</name>
<evidence type="ECO:0000259" key="6">
    <source>
        <dbReference type="Pfam" id="PF00916"/>
    </source>
</evidence>
<evidence type="ECO:0000256" key="4">
    <source>
        <dbReference type="ARBA" id="ARBA00023136"/>
    </source>
</evidence>
<evidence type="ECO:0000256" key="5">
    <source>
        <dbReference type="SAM" id="Phobius"/>
    </source>
</evidence>
<feature type="transmembrane region" description="Helical" evidence="5">
    <location>
        <begin position="82"/>
        <end position="100"/>
    </location>
</feature>
<keyword evidence="4 5" id="KW-0472">Membrane</keyword>
<reference evidence="7 8" key="1">
    <citation type="submission" date="2023-11" db="EMBL/GenBank/DDBJ databases">
        <title>Peredibacter starrii A3.12.</title>
        <authorList>
            <person name="Mitchell R.J."/>
        </authorList>
    </citation>
    <scope>NUCLEOTIDE SEQUENCE [LARGE SCALE GENOMIC DNA]</scope>
    <source>
        <strain evidence="7 8">A3.12</strain>
    </source>
</reference>
<dbReference type="InterPro" id="IPR036513">
    <property type="entry name" value="STAS_dom_sf"/>
</dbReference>
<organism evidence="7 8">
    <name type="scientific">Peredibacter starrii</name>
    <dbReference type="NCBI Taxonomy" id="28202"/>
    <lineage>
        <taxon>Bacteria</taxon>
        <taxon>Pseudomonadati</taxon>
        <taxon>Bdellovibrionota</taxon>
        <taxon>Bacteriovoracia</taxon>
        <taxon>Bacteriovoracales</taxon>
        <taxon>Bacteriovoracaceae</taxon>
        <taxon>Peredibacter</taxon>
    </lineage>
</organism>
<dbReference type="SUPFAM" id="SSF52091">
    <property type="entry name" value="SpoIIaa-like"/>
    <property type="match status" value="1"/>
</dbReference>
<protein>
    <submittedName>
        <fullName evidence="7">SulP family inorganic anion transporter</fullName>
    </submittedName>
</protein>
<comment type="subcellular location">
    <subcellularLocation>
        <location evidence="1">Membrane</location>
        <topology evidence="1">Multi-pass membrane protein</topology>
    </subcellularLocation>
</comment>
<sequence length="508" mass="53800">MKNTSDLKFDFMAGFSVALVALPLSIGIALASGAPASAGLIAAIIGGLLGSWMGGSHVTINGPAAGLIVIVLEAVNKLGFRGMLGAAIVAGALQVVFGLMKLARKGLAFPVSVIHGMMASIGLIIIAKQFHLMVGHVPVNKNPLMLIAEIPMAFTSFDTTVFIVGAVSLALLITWNQITWAPAKKIPGPLLAVIVGAGLASFIGMDQSKLLNIPADVKSWVIFPDFAAFGSFDFWKSAITLALVGTLETTLSAAAVDKIDTQKRKSDLDRDLVAKGACNMLSAALGGLPMIAEIVRSSANVSYGAKTWRANFFHGVLILVAVLALPSVLAYIPIAALAAILVMIGYRLGSPKHFHHALQIGKDNLTGFLVTLLVTLSVDLLMGIFLGALAQFAVEIYLGLKLRHSLKASYSVETQISGGTLMKVDSALTFSNFLGVKDEILRLTADKKEFKLDLTHSPYVDHSVMDQIHDLKAYFQNVGIPFQVIMSPEHYALGVDQLSAMKKKLAAA</sequence>
<keyword evidence="8" id="KW-1185">Reference proteome</keyword>
<feature type="transmembrane region" description="Helical" evidence="5">
    <location>
        <begin position="186"/>
        <end position="205"/>
    </location>
</feature>
<keyword evidence="3 5" id="KW-1133">Transmembrane helix</keyword>
<dbReference type="Proteomes" id="UP001324634">
    <property type="component" value="Chromosome"/>
</dbReference>